<evidence type="ECO:0000259" key="1">
    <source>
        <dbReference type="SMART" id="SM00256"/>
    </source>
</evidence>
<protein>
    <recommendedName>
        <fullName evidence="1">F-box domain-containing protein</fullName>
    </recommendedName>
</protein>
<comment type="caution">
    <text evidence="2">The sequence shown here is derived from an EMBL/GenBank/DDBJ whole genome shotgun (WGS) entry which is preliminary data.</text>
</comment>
<dbReference type="Pfam" id="PF12937">
    <property type="entry name" value="F-box-like"/>
    <property type="match status" value="1"/>
</dbReference>
<keyword evidence="3" id="KW-1185">Reference proteome</keyword>
<evidence type="ECO:0000313" key="2">
    <source>
        <dbReference type="EMBL" id="PIL28379.1"/>
    </source>
</evidence>
<dbReference type="SUPFAM" id="SSF81383">
    <property type="entry name" value="F-box domain"/>
    <property type="match status" value="1"/>
</dbReference>
<dbReference type="OrthoDB" id="2742730at2759"/>
<dbReference type="Proteomes" id="UP000230002">
    <property type="component" value="Unassembled WGS sequence"/>
</dbReference>
<name>A0A2G8S3M9_9APHY</name>
<dbReference type="SMART" id="SM00256">
    <property type="entry name" value="FBOX"/>
    <property type="match status" value="1"/>
</dbReference>
<dbReference type="CDD" id="cd09917">
    <property type="entry name" value="F-box_SF"/>
    <property type="match status" value="1"/>
</dbReference>
<sequence length="466" mass="52579">MSQVIRHVRSWTSLPSGLRKGGHRKGFSLIDKYRNDEDTVKWEMIAISPLKLDFSGNVRPFTPLWYLANSPLEKSLLSPRSPPPAPVYSDMKLPFEVWDDIFKYLDDGYDIHSLARVCRGLRDVSKEAKGDHAILAKRYRTVKLMSLKPILDFLDLTCSSPGVGLAVLDLTVAIRSKLDRDTVAGLVQLFGAVQNVKRLTLEIDDDDDGWASRTLLRSAHLPRLASFATSLPFTPEVARFIQAHRRVADLALSHHGAEPSDAMAPGREVLPPSLHSLACGLRALQRFRPAPTLTHLHVLVHVPQTLESVCALLGRQLVSLRLGVLERLPDLHTSPCPWSTYDILASFPRLRYIEIHMFEPDFVPQPIHWQDKRDKTLEVRRNTDDPLTVAWVLEEEAWVDHRESVRQFFQGAAAAVLREWAPHVERVVFGDAGVLDTYVCLDHDGDLETKVLAKGDVLGDDHWRKV</sequence>
<organism evidence="2 3">
    <name type="scientific">Ganoderma sinense ZZ0214-1</name>
    <dbReference type="NCBI Taxonomy" id="1077348"/>
    <lineage>
        <taxon>Eukaryota</taxon>
        <taxon>Fungi</taxon>
        <taxon>Dikarya</taxon>
        <taxon>Basidiomycota</taxon>
        <taxon>Agaricomycotina</taxon>
        <taxon>Agaricomycetes</taxon>
        <taxon>Polyporales</taxon>
        <taxon>Polyporaceae</taxon>
        <taxon>Ganoderma</taxon>
    </lineage>
</organism>
<dbReference type="EMBL" id="AYKW01000024">
    <property type="protein sequence ID" value="PIL28379.1"/>
    <property type="molecule type" value="Genomic_DNA"/>
</dbReference>
<gene>
    <name evidence="2" type="ORF">GSI_09530</name>
</gene>
<dbReference type="InterPro" id="IPR036047">
    <property type="entry name" value="F-box-like_dom_sf"/>
</dbReference>
<proteinExistence type="predicted"/>
<dbReference type="InterPro" id="IPR001810">
    <property type="entry name" value="F-box_dom"/>
</dbReference>
<feature type="domain" description="F-box" evidence="1">
    <location>
        <begin position="93"/>
        <end position="133"/>
    </location>
</feature>
<dbReference type="AlphaFoldDB" id="A0A2G8S3M9"/>
<accession>A0A2G8S3M9</accession>
<evidence type="ECO:0000313" key="3">
    <source>
        <dbReference type="Proteomes" id="UP000230002"/>
    </source>
</evidence>
<reference evidence="2 3" key="1">
    <citation type="journal article" date="2015" name="Sci. Rep.">
        <title>Chromosome-level genome map provides insights into diverse defense mechanisms in the medicinal fungus Ganoderma sinense.</title>
        <authorList>
            <person name="Zhu Y."/>
            <person name="Xu J."/>
            <person name="Sun C."/>
            <person name="Zhou S."/>
            <person name="Xu H."/>
            <person name="Nelson D.R."/>
            <person name="Qian J."/>
            <person name="Song J."/>
            <person name="Luo H."/>
            <person name="Xiang L."/>
            <person name="Li Y."/>
            <person name="Xu Z."/>
            <person name="Ji A."/>
            <person name="Wang L."/>
            <person name="Lu S."/>
            <person name="Hayward A."/>
            <person name="Sun W."/>
            <person name="Li X."/>
            <person name="Schwartz D.C."/>
            <person name="Wang Y."/>
            <person name="Chen S."/>
        </authorList>
    </citation>
    <scope>NUCLEOTIDE SEQUENCE [LARGE SCALE GENOMIC DNA]</scope>
    <source>
        <strain evidence="2 3">ZZ0214-1</strain>
    </source>
</reference>